<dbReference type="RefSeq" id="WP_053995891.1">
    <property type="nucleotide sequence ID" value="NZ_CP065643.1"/>
</dbReference>
<dbReference type="Proteomes" id="UP000037977">
    <property type="component" value="Unassembled WGS sequence"/>
</dbReference>
<gene>
    <name evidence="2" type="ORF">ADM90_15730</name>
</gene>
<keyword evidence="3" id="KW-1185">Reference proteome</keyword>
<feature type="domain" description="Glyoxalase-like" evidence="1">
    <location>
        <begin position="12"/>
        <end position="185"/>
    </location>
</feature>
<dbReference type="AlphaFoldDB" id="A0A0M9DFV7"/>
<dbReference type="EMBL" id="LGCI01000010">
    <property type="protein sequence ID" value="KOY80648.1"/>
    <property type="molecule type" value="Genomic_DNA"/>
</dbReference>
<proteinExistence type="predicted"/>
<dbReference type="InterPro" id="IPR025870">
    <property type="entry name" value="Glyoxalase-like_dom"/>
</dbReference>
<evidence type="ECO:0000313" key="2">
    <source>
        <dbReference type="EMBL" id="KOY80648.1"/>
    </source>
</evidence>
<dbReference type="OrthoDB" id="1897840at2"/>
<dbReference type="PATRIC" id="fig|33935.3.peg.1882"/>
<accession>A0A0M9DFV7</accession>
<dbReference type="STRING" id="33935.ADM90_15730"/>
<evidence type="ECO:0000313" key="3">
    <source>
        <dbReference type="Proteomes" id="UP000037977"/>
    </source>
</evidence>
<name>A0A0M9DFV7_9BACI</name>
<reference evidence="2 3" key="1">
    <citation type="submission" date="2015-07" db="EMBL/GenBank/DDBJ databases">
        <title>Genome sequencing project for genomic taxonomy and phylogenomics of Bacillus-like bacteria.</title>
        <authorList>
            <person name="Liu B."/>
            <person name="Wang J."/>
            <person name="Zhu Y."/>
            <person name="Liu G."/>
            <person name="Chen Q."/>
            <person name="Chen Z."/>
            <person name="Che J."/>
            <person name="Ge C."/>
            <person name="Shi H."/>
            <person name="Pan Z."/>
            <person name="Liu X."/>
        </authorList>
    </citation>
    <scope>NUCLEOTIDE SEQUENCE [LARGE SCALE GENOMIC DNA]</scope>
    <source>
        <strain evidence="2 3">DSM 54</strain>
    </source>
</reference>
<dbReference type="InterPro" id="IPR029068">
    <property type="entry name" value="Glyas_Bleomycin-R_OHBP_Dase"/>
</dbReference>
<protein>
    <submittedName>
        <fullName evidence="2">Transporter</fullName>
    </submittedName>
</protein>
<sequence>MVQTSNINPFSIDHIVVNVDQKYQENVQFIEEVNQVGLPYTPSKGKGNKGFKASNLWIGDEYFEFIHIKSKDGGGWIKDWVDKYNSGHRGVIGLFLKTNNIEETTDLLSDRGISGPERISFPFFFNLINVSAKWQNAYLPYFDEVPFQLGFQQVDTPQIEKKMRKRMVPNSENKGINGIKSVEFYGPFTCRDFEWLKKVFYCISKNSNQLDIPLKNGQSIHFYNSDTIETRVLLDSKGKILPPLLIENLRILNF</sequence>
<dbReference type="SUPFAM" id="SSF54593">
    <property type="entry name" value="Glyoxalase/Bleomycin resistance protein/Dihydroxybiphenyl dioxygenase"/>
    <property type="match status" value="1"/>
</dbReference>
<evidence type="ECO:0000259" key="1">
    <source>
        <dbReference type="Pfam" id="PF13468"/>
    </source>
</evidence>
<organism evidence="2 3">
    <name type="scientific">Lysinibacillus macroides</name>
    <dbReference type="NCBI Taxonomy" id="33935"/>
    <lineage>
        <taxon>Bacteria</taxon>
        <taxon>Bacillati</taxon>
        <taxon>Bacillota</taxon>
        <taxon>Bacilli</taxon>
        <taxon>Bacillales</taxon>
        <taxon>Bacillaceae</taxon>
        <taxon>Lysinibacillus</taxon>
    </lineage>
</organism>
<dbReference type="Pfam" id="PF13468">
    <property type="entry name" value="Glyoxalase_3"/>
    <property type="match status" value="1"/>
</dbReference>
<comment type="caution">
    <text evidence="2">The sequence shown here is derived from an EMBL/GenBank/DDBJ whole genome shotgun (WGS) entry which is preliminary data.</text>
</comment>